<proteinExistence type="predicted"/>
<dbReference type="EMBL" id="BMMK01000037">
    <property type="protein sequence ID" value="GGM76526.1"/>
    <property type="molecule type" value="Genomic_DNA"/>
</dbReference>
<dbReference type="AlphaFoldDB" id="A0A8J3CJG6"/>
<dbReference type="Gene3D" id="3.50.50.60">
    <property type="entry name" value="FAD/NAD(P)-binding domain"/>
    <property type="match status" value="2"/>
</dbReference>
<comment type="subunit">
    <text evidence="2">Interacts with COX5B; this interaction may contribute to localize PYROXD2 to the inner face of the inner mitochondrial membrane.</text>
</comment>
<protein>
    <recommendedName>
        <fullName evidence="3">Pyridine nucleotide-disulfide oxidoreductase domain-containing protein 2</fullName>
    </recommendedName>
</protein>
<gene>
    <name evidence="5" type="ORF">GCM10012275_54100</name>
</gene>
<dbReference type="PANTHER" id="PTHR10668:SF105">
    <property type="entry name" value="DEHYDROGENASE-RELATED"/>
    <property type="match status" value="1"/>
</dbReference>
<comment type="caution">
    <text evidence="5">The sequence shown here is derived from an EMBL/GenBank/DDBJ whole genome shotgun (WGS) entry which is preliminary data.</text>
</comment>
<evidence type="ECO:0000256" key="2">
    <source>
        <dbReference type="ARBA" id="ARBA00038825"/>
    </source>
</evidence>
<comment type="function">
    <text evidence="1">Probable oxidoreductase that may play a role as regulator of mitochondrial function.</text>
</comment>
<dbReference type="InterPro" id="IPR036188">
    <property type="entry name" value="FAD/NAD-bd_sf"/>
</dbReference>
<name>A0A8J3CJG6_9PSEU</name>
<feature type="domain" description="Amine oxidase" evidence="4">
    <location>
        <begin position="12"/>
        <end position="448"/>
    </location>
</feature>
<dbReference type="SUPFAM" id="SSF51905">
    <property type="entry name" value="FAD/NAD(P)-binding domain"/>
    <property type="match status" value="1"/>
</dbReference>
<reference evidence="5" key="1">
    <citation type="journal article" date="2014" name="Int. J. Syst. Evol. Microbiol.">
        <title>Complete genome sequence of Corynebacterium casei LMG S-19264T (=DSM 44701T), isolated from a smear-ripened cheese.</title>
        <authorList>
            <consortium name="US DOE Joint Genome Institute (JGI-PGF)"/>
            <person name="Walter F."/>
            <person name="Albersmeier A."/>
            <person name="Kalinowski J."/>
            <person name="Ruckert C."/>
        </authorList>
    </citation>
    <scope>NUCLEOTIDE SEQUENCE</scope>
    <source>
        <strain evidence="5">CGMCC 4.5737</strain>
    </source>
</reference>
<dbReference type="GO" id="GO:0016491">
    <property type="term" value="F:oxidoreductase activity"/>
    <property type="evidence" value="ECO:0007669"/>
    <property type="project" value="InterPro"/>
</dbReference>
<dbReference type="Proteomes" id="UP000637578">
    <property type="component" value="Unassembled WGS sequence"/>
</dbReference>
<keyword evidence="6" id="KW-1185">Reference proteome</keyword>
<evidence type="ECO:0000256" key="3">
    <source>
        <dbReference type="ARBA" id="ARBA00040298"/>
    </source>
</evidence>
<evidence type="ECO:0000313" key="6">
    <source>
        <dbReference type="Proteomes" id="UP000637578"/>
    </source>
</evidence>
<evidence type="ECO:0000256" key="1">
    <source>
        <dbReference type="ARBA" id="ARBA00037217"/>
    </source>
</evidence>
<evidence type="ECO:0000313" key="5">
    <source>
        <dbReference type="EMBL" id="GGM76526.1"/>
    </source>
</evidence>
<dbReference type="InterPro" id="IPR002937">
    <property type="entry name" value="Amino_oxidase"/>
</dbReference>
<accession>A0A8J3CJG6</accession>
<organism evidence="5 6">
    <name type="scientific">Longimycelium tulufanense</name>
    <dbReference type="NCBI Taxonomy" id="907463"/>
    <lineage>
        <taxon>Bacteria</taxon>
        <taxon>Bacillati</taxon>
        <taxon>Actinomycetota</taxon>
        <taxon>Actinomycetes</taxon>
        <taxon>Pseudonocardiales</taxon>
        <taxon>Pseudonocardiaceae</taxon>
        <taxon>Longimycelium</taxon>
    </lineage>
</organism>
<dbReference type="PRINTS" id="PR00419">
    <property type="entry name" value="ADXRDTASE"/>
</dbReference>
<dbReference type="RefSeq" id="WP_189061245.1">
    <property type="nucleotide sequence ID" value="NZ_BMMK01000037.1"/>
</dbReference>
<evidence type="ECO:0000259" key="4">
    <source>
        <dbReference type="Pfam" id="PF01593"/>
    </source>
</evidence>
<dbReference type="PANTHER" id="PTHR10668">
    <property type="entry name" value="PHYTOENE DEHYDROGENASE"/>
    <property type="match status" value="1"/>
</dbReference>
<dbReference type="Pfam" id="PF01593">
    <property type="entry name" value="Amino_oxidase"/>
    <property type="match status" value="1"/>
</dbReference>
<reference evidence="5" key="2">
    <citation type="submission" date="2020-09" db="EMBL/GenBank/DDBJ databases">
        <authorList>
            <person name="Sun Q."/>
            <person name="Zhou Y."/>
        </authorList>
    </citation>
    <scope>NUCLEOTIDE SEQUENCE</scope>
    <source>
        <strain evidence="5">CGMCC 4.5737</strain>
    </source>
</reference>
<sequence>MDAVVVGSGPNGLAAAVILARAGLEVEVYEAASTVGGGARTAELALPGFRFDVCAAVHPMGLASPFFRAFDLAAHGVEMLTPEVSYAHPLDDGRVGLAWRDLERTATELASDGPAWRSLFRPLVERWPGLVEVAMSDLRRWPADPLTALRFGLRVLEQGSPLWGARFRGPIAPALLTGVSAHALTPPRALPPAAVGLLLAALGHTVGWPLPRGGSQAISNALAADLQRHGGRIITGHRVQSLADLPAARTVLLNTSPAELVRIASSALPTRYHRWLRSFRYGAAACKVDFALSGPVPWATAGCHLAGTLHLVGHRHEAVAAEHTVAAGHHAERPYVLAVQPGVVDPSRAPQDQATLSVYAHVPHGSPVDVSDTVIAQIERFAPGFRDLILAHHTLTAAQLEHHNANYLGGDIAAGALTTWQTLFRPVPRWDPYSTPLPGVYLCSASTPPGPGVHGMAGLHAAHRVLRQHFNIHTNPLQLLRGTAQPAAARE</sequence>